<comment type="caution">
    <text evidence="1">The sequence shown here is derived from an EMBL/GenBank/DDBJ whole genome shotgun (WGS) entry which is preliminary data.</text>
</comment>
<gene>
    <name evidence="1" type="ORF">PN36_03730</name>
</gene>
<proteinExistence type="predicted"/>
<organism evidence="1 2">
    <name type="scientific">Candidatus Thiomargarita nelsonii</name>
    <dbReference type="NCBI Taxonomy" id="1003181"/>
    <lineage>
        <taxon>Bacteria</taxon>
        <taxon>Pseudomonadati</taxon>
        <taxon>Pseudomonadota</taxon>
        <taxon>Gammaproteobacteria</taxon>
        <taxon>Thiotrichales</taxon>
        <taxon>Thiotrichaceae</taxon>
        <taxon>Thiomargarita</taxon>
    </lineage>
</organism>
<reference evidence="1 2" key="1">
    <citation type="journal article" date="2016" name="Front. Microbiol.">
        <title>Single-Cell (Meta-)Genomics of a Dimorphic Candidatus Thiomargarita nelsonii Reveals Genomic Plasticity.</title>
        <authorList>
            <person name="Flood B.E."/>
            <person name="Fliss P."/>
            <person name="Jones D.S."/>
            <person name="Dick G.J."/>
            <person name="Jain S."/>
            <person name="Kaster A.K."/>
            <person name="Winkel M."/>
            <person name="Mussmann M."/>
            <person name="Bailey J."/>
        </authorList>
    </citation>
    <scope>NUCLEOTIDE SEQUENCE [LARGE SCALE GENOMIC DNA]</scope>
    <source>
        <strain evidence="1">Hydrate Ridge</strain>
    </source>
</reference>
<dbReference type="EMBL" id="JSZA02000010">
    <property type="protein sequence ID" value="KHD05792.2"/>
    <property type="molecule type" value="Genomic_DNA"/>
</dbReference>
<protein>
    <submittedName>
        <fullName evidence="1">Uncharacterized protein</fullName>
    </submittedName>
</protein>
<evidence type="ECO:0000313" key="2">
    <source>
        <dbReference type="Proteomes" id="UP000030428"/>
    </source>
</evidence>
<name>A0A0A6P5R8_9GAMM</name>
<keyword evidence="2" id="KW-1185">Reference proteome</keyword>
<evidence type="ECO:0000313" key="1">
    <source>
        <dbReference type="EMBL" id="KHD05792.2"/>
    </source>
</evidence>
<accession>A0A0A6P5R8</accession>
<dbReference type="Proteomes" id="UP000030428">
    <property type="component" value="Unassembled WGS sequence"/>
</dbReference>
<sequence>MKKETELKLLRKIEALEKEIKEIKGENKEQIPTYQYSKIRDIDLDEIVNISQKLNRTKFNKWFINDINISNKDESFLLELLEQEENYISLYNEETLKMRFLSPLLRRINFKTDHFQDFYNEKIIYKTDKFILNGEVDFVISTGLRRASIPYFFIQEFKRSEEYGNPRPQLLAELISAVELNGWKQIKGAYIIGENWNFVILEKLDKDKYQYFISRTFNSTVLENLKEIFKNLLFVKNEIIKKLGSKSH</sequence>
<dbReference type="AlphaFoldDB" id="A0A0A6P5R8"/>